<feature type="region of interest" description="Disordered" evidence="1">
    <location>
        <begin position="1"/>
        <end position="29"/>
    </location>
</feature>
<dbReference type="AlphaFoldDB" id="A0AAX6SXB7"/>
<keyword evidence="2" id="KW-1185">Reference proteome</keyword>
<proteinExistence type="predicted"/>
<protein>
    <submittedName>
        <fullName evidence="3">Uncharacterized protein C5orf52 homolog</fullName>
    </submittedName>
</protein>
<name>A0AAX6SXB7_HETGA</name>
<organism evidence="2 3">
    <name type="scientific">Heterocephalus glaber</name>
    <name type="common">Naked mole rat</name>
    <dbReference type="NCBI Taxonomy" id="10181"/>
    <lineage>
        <taxon>Eukaryota</taxon>
        <taxon>Metazoa</taxon>
        <taxon>Chordata</taxon>
        <taxon>Craniata</taxon>
        <taxon>Vertebrata</taxon>
        <taxon>Euteleostomi</taxon>
        <taxon>Mammalia</taxon>
        <taxon>Eutheria</taxon>
        <taxon>Euarchontoglires</taxon>
        <taxon>Glires</taxon>
        <taxon>Rodentia</taxon>
        <taxon>Hystricomorpha</taxon>
        <taxon>Bathyergidae</taxon>
        <taxon>Heterocephalus</taxon>
    </lineage>
</organism>
<dbReference type="Proteomes" id="UP000694906">
    <property type="component" value="Unplaced"/>
</dbReference>
<evidence type="ECO:0000256" key="1">
    <source>
        <dbReference type="SAM" id="MobiDB-lite"/>
    </source>
</evidence>
<evidence type="ECO:0000313" key="2">
    <source>
        <dbReference type="Proteomes" id="UP000694906"/>
    </source>
</evidence>
<gene>
    <name evidence="3" type="primary">CUNH5orf52</name>
</gene>
<dbReference type="Pfam" id="PF17666">
    <property type="entry name" value="DUF5528"/>
    <property type="match status" value="1"/>
</dbReference>
<dbReference type="PANTHER" id="PTHR35666:SF1">
    <property type="entry name" value="SIMILAR TO RIKEN CDNA 4921536K21"/>
    <property type="match status" value="1"/>
</dbReference>
<dbReference type="InterPro" id="IPR038935">
    <property type="entry name" value="C5orf52"/>
</dbReference>
<dbReference type="CTD" id="113430093"/>
<evidence type="ECO:0000313" key="3">
    <source>
        <dbReference type="RefSeq" id="XP_021113418.1"/>
    </source>
</evidence>
<dbReference type="GeneID" id="101707315"/>
<sequence>MGLLNVGPGQNKPSKTASEAPPLTYLPRNKHSAPRGDLWDSLRVLLHSLTLPKLAPVSNLSCSVEDATTQSCRPSVKWDLDLPPDYEIPAKATTSSAATCGSDFRRDKLERRQEISTRFGPQVIFMPPRTVYHPVLFSLMNCTEAAVKKVLPKSRLSQVIMRDNLYAQRTYELQEKALEKAKKKTIQWYEHLKKKFITDQLRKLGHWRQESMKIQPYLDSLRAYEIQLKLQFSKNRQPT</sequence>
<reference evidence="3" key="1">
    <citation type="submission" date="2025-08" db="UniProtKB">
        <authorList>
            <consortium name="RefSeq"/>
        </authorList>
    </citation>
    <scope>IDENTIFICATION</scope>
</reference>
<dbReference type="RefSeq" id="XP_021113418.1">
    <property type="nucleotide sequence ID" value="XM_021257759.1"/>
</dbReference>
<dbReference type="PANTHER" id="PTHR35666">
    <property type="entry name" value="SIMILAR TO RIKEN CDNA 4921536K21"/>
    <property type="match status" value="1"/>
</dbReference>
<accession>A0AAX6SXB7</accession>